<name>A0A8S5N2E2_9CAUD</name>
<dbReference type="EMBL" id="BK015047">
    <property type="protein sequence ID" value="DAD88777.1"/>
    <property type="molecule type" value="Genomic_DNA"/>
</dbReference>
<accession>A0A8S5N2E2</accession>
<keyword evidence="1" id="KW-0472">Membrane</keyword>
<evidence type="ECO:0000256" key="1">
    <source>
        <dbReference type="SAM" id="Phobius"/>
    </source>
</evidence>
<evidence type="ECO:0000313" key="2">
    <source>
        <dbReference type="EMBL" id="DAD88777.1"/>
    </source>
</evidence>
<keyword evidence="1" id="KW-1133">Transmembrane helix</keyword>
<feature type="transmembrane region" description="Helical" evidence="1">
    <location>
        <begin position="6"/>
        <end position="24"/>
    </location>
</feature>
<proteinExistence type="predicted"/>
<organism evidence="2">
    <name type="scientific">Myoviridae sp. ctZSu31</name>
    <dbReference type="NCBI Taxonomy" id="2826665"/>
    <lineage>
        <taxon>Viruses</taxon>
        <taxon>Duplodnaviria</taxon>
        <taxon>Heunggongvirae</taxon>
        <taxon>Uroviricota</taxon>
        <taxon>Caudoviricetes</taxon>
    </lineage>
</organism>
<keyword evidence="1" id="KW-0812">Transmembrane</keyword>
<protein>
    <submittedName>
        <fullName evidence="2">Uncharacterized protein</fullName>
    </submittedName>
</protein>
<reference evidence="2" key="1">
    <citation type="journal article" date="2021" name="Proc. Natl. Acad. Sci. U.S.A.">
        <title>A Catalog of Tens of Thousands of Viruses from Human Metagenomes Reveals Hidden Associations with Chronic Diseases.</title>
        <authorList>
            <person name="Tisza M.J."/>
            <person name="Buck C.B."/>
        </authorList>
    </citation>
    <scope>NUCLEOTIDE SEQUENCE</scope>
    <source>
        <strain evidence="2">CtZSu31</strain>
    </source>
</reference>
<sequence>MNIGIFVWICAAILAIIYGIYRGLEIFADAAERECAKRRRQ</sequence>